<accession>A0A7X7LVM0</accession>
<sequence length="255" mass="26920">MTAWTDHLARLGARLDGNALAFDDPATEARLVDDVTIAVPLLNLGLIRSVGPDSAPFLHNLVSNEVLKLAADAACWNSFNSPKGRMLTNFLLWPEAEGHALMMSAELVPAMTKKFSMYVLRSKTRVSDASADTALVGLAGPEAAGVLERAGLPLPDAPMKQAGDAGRRCIRIGDDAFVLALAADQAAEVYAALLDAGAARAGTAAWQLKMIRAGVPLLSPATQEEFVAQMVNYDLIGGVSFTKGCYPGQEIVART</sequence>
<dbReference type="PANTHER" id="PTHR22602">
    <property type="entry name" value="TRANSFERASE CAF17, MITOCHONDRIAL-RELATED"/>
    <property type="match status" value="1"/>
</dbReference>
<dbReference type="GO" id="GO:0016226">
    <property type="term" value="P:iron-sulfur cluster assembly"/>
    <property type="evidence" value="ECO:0007669"/>
    <property type="project" value="TreeGrafter"/>
</dbReference>
<dbReference type="SUPFAM" id="SSF103025">
    <property type="entry name" value="Folate-binding domain"/>
    <property type="match status" value="1"/>
</dbReference>
<gene>
    <name evidence="3" type="ORF">GX576_07435</name>
</gene>
<evidence type="ECO:0000259" key="2">
    <source>
        <dbReference type="Pfam" id="PF01571"/>
    </source>
</evidence>
<dbReference type="InterPro" id="IPR017703">
    <property type="entry name" value="YgfZ/GCV_T_CS"/>
</dbReference>
<dbReference type="Pfam" id="PF01571">
    <property type="entry name" value="GCV_T"/>
    <property type="match status" value="1"/>
</dbReference>
<evidence type="ECO:0000313" key="3">
    <source>
        <dbReference type="EMBL" id="NLF54214.1"/>
    </source>
</evidence>
<dbReference type="PIRSF" id="PIRSF006487">
    <property type="entry name" value="GcvT"/>
    <property type="match status" value="1"/>
</dbReference>
<keyword evidence="1" id="KW-0809">Transit peptide</keyword>
<dbReference type="InterPro" id="IPR027266">
    <property type="entry name" value="TrmE/GcvT-like"/>
</dbReference>
<name>A0A7X7LVM0_9RHOO</name>
<dbReference type="InterPro" id="IPR006222">
    <property type="entry name" value="GCVT_N"/>
</dbReference>
<feature type="domain" description="GCVT N-terminal" evidence="2">
    <location>
        <begin position="37"/>
        <end position="206"/>
    </location>
</feature>
<dbReference type="NCBIfam" id="TIGR03317">
    <property type="entry name" value="ygfZ_signature"/>
    <property type="match status" value="1"/>
</dbReference>
<evidence type="ECO:0000256" key="1">
    <source>
        <dbReference type="ARBA" id="ARBA00022946"/>
    </source>
</evidence>
<dbReference type="InterPro" id="IPR045179">
    <property type="entry name" value="YgfZ/GcvT"/>
</dbReference>
<dbReference type="Gene3D" id="3.30.1360.120">
    <property type="entry name" value="Probable tRNA modification gtpase trme, domain 1"/>
    <property type="match status" value="1"/>
</dbReference>
<reference evidence="3 4" key="1">
    <citation type="journal article" date="2020" name="Biotechnol. Biofuels">
        <title>New insights from the biogas microbiome by comprehensive genome-resolved metagenomics of nearly 1600 species originating from multiple anaerobic digesters.</title>
        <authorList>
            <person name="Campanaro S."/>
            <person name="Treu L."/>
            <person name="Rodriguez-R L.M."/>
            <person name="Kovalovszki A."/>
            <person name="Ziels R.M."/>
            <person name="Maus I."/>
            <person name="Zhu X."/>
            <person name="Kougias P.G."/>
            <person name="Basile A."/>
            <person name="Luo G."/>
            <person name="Schluter A."/>
            <person name="Konstantinidis K.T."/>
            <person name="Angelidaki I."/>
        </authorList>
    </citation>
    <scope>NUCLEOTIDE SEQUENCE [LARGE SCALE GENOMIC DNA]</scope>
    <source>
        <strain evidence="3">AS06rmzACSIP_256</strain>
    </source>
</reference>
<dbReference type="PANTHER" id="PTHR22602:SF0">
    <property type="entry name" value="TRANSFERASE CAF17, MITOCHONDRIAL-RELATED"/>
    <property type="match status" value="1"/>
</dbReference>
<evidence type="ECO:0000313" key="4">
    <source>
        <dbReference type="Proteomes" id="UP000536534"/>
    </source>
</evidence>
<dbReference type="Proteomes" id="UP000536534">
    <property type="component" value="Unassembled WGS sequence"/>
</dbReference>
<dbReference type="EMBL" id="JAAYYV010000197">
    <property type="protein sequence ID" value="NLF54214.1"/>
    <property type="molecule type" value="Genomic_DNA"/>
</dbReference>
<dbReference type="AlphaFoldDB" id="A0A7X7LVM0"/>
<comment type="caution">
    <text evidence="3">The sequence shown here is derived from an EMBL/GenBank/DDBJ whole genome shotgun (WGS) entry which is preliminary data.</text>
</comment>
<feature type="non-terminal residue" evidence="3">
    <location>
        <position position="255"/>
    </location>
</feature>
<organism evidence="3 4">
    <name type="scientific">Thauera phenolivorans</name>
    <dbReference type="NCBI Taxonomy" id="1792543"/>
    <lineage>
        <taxon>Bacteria</taxon>
        <taxon>Pseudomonadati</taxon>
        <taxon>Pseudomonadota</taxon>
        <taxon>Betaproteobacteria</taxon>
        <taxon>Rhodocyclales</taxon>
        <taxon>Zoogloeaceae</taxon>
        <taxon>Thauera</taxon>
    </lineage>
</organism>
<protein>
    <submittedName>
        <fullName evidence="3">Folate-binding protein YgfZ</fullName>
    </submittedName>
</protein>
<proteinExistence type="predicted"/>